<dbReference type="OrthoDB" id="6057352at2"/>
<dbReference type="HOGENOM" id="CLU_709354_0_0_10"/>
<dbReference type="PATRIC" id="fig|1227739.3.peg.1931"/>
<dbReference type="Proteomes" id="UP000019423">
    <property type="component" value="Chromosome"/>
</dbReference>
<dbReference type="AlphaFoldDB" id="W8EXJ4"/>
<accession>W8EXJ4</accession>
<dbReference type="STRING" id="1227739.Hsw_1708"/>
<evidence type="ECO:0000313" key="2">
    <source>
        <dbReference type="Proteomes" id="UP000019423"/>
    </source>
</evidence>
<dbReference type="eggNOG" id="ENOG502ZAV3">
    <property type="taxonomic scope" value="Bacteria"/>
</dbReference>
<organism evidence="1 2">
    <name type="scientific">Hymenobacter swuensis DY53</name>
    <dbReference type="NCBI Taxonomy" id="1227739"/>
    <lineage>
        <taxon>Bacteria</taxon>
        <taxon>Pseudomonadati</taxon>
        <taxon>Bacteroidota</taxon>
        <taxon>Cytophagia</taxon>
        <taxon>Cytophagales</taxon>
        <taxon>Hymenobacteraceae</taxon>
        <taxon>Hymenobacter</taxon>
    </lineage>
</organism>
<protein>
    <recommendedName>
        <fullName evidence="3">DUF3800 domain-containing protein</fullName>
    </recommendedName>
</protein>
<sequence length="389" mass="45461">MTSFDSNNDDRFANIFIDEFGNSHTDLSKNGTFSHFIYTAVVIDSKDYDKAKKIREDICHVFRLGPNIKSSNIKEKQFDKRVNILKYLVENLDFTINSLIVDKSAITSEGLKNKKVFYKYFESLFVAKYNQKFTRYHIWSDSIGTDFRSELNNYIQTNAIQRDLFYPDRFFELTDDISGEKLVQVADFISGCVGKIFCASHAHEKARELFQVIQPRTSVEYFPFDSTPIIYSLDHNQTIDSEIRKINLQSISEHLNSKNTSREKHLLLNYLRLQNEINPSRLTPTHELSNYIEQFVSGFSVEKLRTLIRDLRFEGIFIISHSGKPGYKLANSYNDIREHFNHFLKYVVPMLNKVKIINDSLSSYSFNKINPIEKDETLKRLRELLMALP</sequence>
<reference evidence="1 2" key="1">
    <citation type="submission" date="2014-01" db="EMBL/GenBank/DDBJ databases">
        <title>Complete genome sequence of ionizing-radiation resistance bacterium Hymenobacter swuensis DY53.</title>
        <authorList>
            <person name="Jung J.-H."/>
            <person name="Jeong S.-W."/>
            <person name="Joe M.-H."/>
            <person name="Cho y.-j."/>
            <person name="Kim M.-K."/>
            <person name="Lim S.-Y."/>
        </authorList>
    </citation>
    <scope>NUCLEOTIDE SEQUENCE [LARGE SCALE GENOMIC DNA]</scope>
    <source>
        <strain evidence="1 2">DY53</strain>
    </source>
</reference>
<evidence type="ECO:0000313" key="1">
    <source>
        <dbReference type="EMBL" id="AHJ97303.1"/>
    </source>
</evidence>
<keyword evidence="2" id="KW-1185">Reference proteome</keyword>
<dbReference type="KEGG" id="hsw:Hsw_1708"/>
<evidence type="ECO:0008006" key="3">
    <source>
        <dbReference type="Google" id="ProtNLM"/>
    </source>
</evidence>
<dbReference type="InterPro" id="IPR024524">
    <property type="entry name" value="DUF3800"/>
</dbReference>
<dbReference type="EMBL" id="CP007145">
    <property type="protein sequence ID" value="AHJ97303.1"/>
    <property type="molecule type" value="Genomic_DNA"/>
</dbReference>
<dbReference type="Pfam" id="PF12686">
    <property type="entry name" value="DUF3800"/>
    <property type="match status" value="1"/>
</dbReference>
<dbReference type="RefSeq" id="WP_071883090.1">
    <property type="nucleotide sequence ID" value="NZ_CP007145.1"/>
</dbReference>
<proteinExistence type="predicted"/>
<name>W8EXJ4_9BACT</name>
<gene>
    <name evidence="1" type="ORF">Hsw_1708</name>
</gene>